<comment type="similarity">
    <text evidence="2">Belongs to the TPX2 family.</text>
</comment>
<evidence type="ECO:0000256" key="3">
    <source>
        <dbReference type="ARBA" id="ARBA00022490"/>
    </source>
</evidence>
<evidence type="ECO:0000256" key="1">
    <source>
        <dbReference type="ARBA" id="ARBA00004245"/>
    </source>
</evidence>
<feature type="region of interest" description="Disordered" evidence="7">
    <location>
        <begin position="1"/>
        <end position="46"/>
    </location>
</feature>
<dbReference type="EMBL" id="NKXS01003404">
    <property type="protein sequence ID" value="PIN09869.1"/>
    <property type="molecule type" value="Genomic_DNA"/>
</dbReference>
<feature type="compositionally biased region" description="Low complexity" evidence="7">
    <location>
        <begin position="194"/>
        <end position="209"/>
    </location>
</feature>
<gene>
    <name evidence="9" type="ORF">CDL12_17556</name>
</gene>
<comment type="subcellular location">
    <subcellularLocation>
        <location evidence="1">Cytoplasm</location>
        <location evidence="1">Cytoskeleton</location>
    </subcellularLocation>
</comment>
<dbReference type="InterPro" id="IPR044833">
    <property type="entry name" value="WDL5/6"/>
</dbReference>
<dbReference type="STRING" id="429701.A0A2G9GX59"/>
<dbReference type="PANTHER" id="PTHR31358:SF29">
    <property type="entry name" value="PROTEIN WVD2-LIKE 5-RELATED"/>
    <property type="match status" value="1"/>
</dbReference>
<dbReference type="AlphaFoldDB" id="A0A2G9GX59"/>
<sequence>MSTMDADSTIPVSGNGAEFENGLHEQLPISPKLNGTSNGNLELEGSGQNLEGAVKLNDYKALTSAQEITEDPALPPETHTTSKPEELGVKESGDSKNLKPLKGIGRAKNGKSLSPSGAAATGFSKSKDGKVAIKSSVGSNGTVASESRPRQTSASRTKSNNSKQQGLPDTTSSSTSGRQSEELPEKTKLKALKKAPASKSDEISQSSSSPTAGDAKARRLGTLPTYGFSFKCDERAEKRREFYSKLEEKIQAKEAEKNNLQAKTKETQDAEIKMLRKSLAFKATPMPSFYQEPPPPKVELKKIPTTRAKSPKLGRRKSSLTADSKENGALVARLGRLSLDEKVSQGNLAKAPPVAHVKKPQRKSLPRLPSENTDLSNEKKTGTSWKITTRKETAESKAQSDNLSKEITKASSDTEKQEEYVVEAQEQTALVQEPISV</sequence>
<feature type="compositionally biased region" description="Basic and acidic residues" evidence="7">
    <location>
        <begin position="80"/>
        <end position="97"/>
    </location>
</feature>
<dbReference type="GO" id="GO:0008017">
    <property type="term" value="F:microtubule binding"/>
    <property type="evidence" value="ECO:0007669"/>
    <property type="project" value="InterPro"/>
</dbReference>
<feature type="region of interest" description="Disordered" evidence="7">
    <location>
        <begin position="344"/>
        <end position="416"/>
    </location>
</feature>
<proteinExistence type="inferred from homology"/>
<dbReference type="Pfam" id="PF06886">
    <property type="entry name" value="TPX2"/>
    <property type="match status" value="1"/>
</dbReference>
<feature type="compositionally biased region" description="Polar residues" evidence="7">
    <location>
        <begin position="1"/>
        <end position="12"/>
    </location>
</feature>
<organism evidence="9 10">
    <name type="scientific">Handroanthus impetiginosus</name>
    <dbReference type="NCBI Taxonomy" id="429701"/>
    <lineage>
        <taxon>Eukaryota</taxon>
        <taxon>Viridiplantae</taxon>
        <taxon>Streptophyta</taxon>
        <taxon>Embryophyta</taxon>
        <taxon>Tracheophyta</taxon>
        <taxon>Spermatophyta</taxon>
        <taxon>Magnoliopsida</taxon>
        <taxon>eudicotyledons</taxon>
        <taxon>Gunneridae</taxon>
        <taxon>Pentapetalae</taxon>
        <taxon>asterids</taxon>
        <taxon>lamiids</taxon>
        <taxon>Lamiales</taxon>
        <taxon>Bignoniaceae</taxon>
        <taxon>Crescentiina</taxon>
        <taxon>Tabebuia alliance</taxon>
        <taxon>Handroanthus</taxon>
    </lineage>
</organism>
<feature type="compositionally biased region" description="Basic and acidic residues" evidence="7">
    <location>
        <begin position="179"/>
        <end position="188"/>
    </location>
</feature>
<evidence type="ECO:0000313" key="9">
    <source>
        <dbReference type="EMBL" id="PIN09869.1"/>
    </source>
</evidence>
<evidence type="ECO:0000256" key="7">
    <source>
        <dbReference type="SAM" id="MobiDB-lite"/>
    </source>
</evidence>
<evidence type="ECO:0000256" key="6">
    <source>
        <dbReference type="SAM" id="Coils"/>
    </source>
</evidence>
<feature type="compositionally biased region" description="Polar residues" evidence="7">
    <location>
        <begin position="136"/>
        <end position="178"/>
    </location>
</feature>
<name>A0A2G9GX59_9LAMI</name>
<keyword evidence="3" id="KW-0963">Cytoplasm</keyword>
<feature type="region of interest" description="Disordered" evidence="7">
    <location>
        <begin position="285"/>
        <end position="329"/>
    </location>
</feature>
<reference evidence="10" key="1">
    <citation type="journal article" date="2018" name="Gigascience">
        <title>Genome assembly of the Pink Ipe (Handroanthus impetiginosus, Bignoniaceae), a highly valued, ecologically keystone Neotropical timber forest tree.</title>
        <authorList>
            <person name="Silva-Junior O.B."/>
            <person name="Grattapaglia D."/>
            <person name="Novaes E."/>
            <person name="Collevatti R.G."/>
        </authorList>
    </citation>
    <scope>NUCLEOTIDE SEQUENCE [LARGE SCALE GENOMIC DNA]</scope>
    <source>
        <strain evidence="10">cv. UFG-1</strain>
    </source>
</reference>
<feature type="region of interest" description="Disordered" evidence="7">
    <location>
        <begin position="63"/>
        <end position="220"/>
    </location>
</feature>
<protein>
    <recommendedName>
        <fullName evidence="8">TPX2 C-terminal domain-containing protein</fullName>
    </recommendedName>
</protein>
<feature type="domain" description="TPX2 C-terminal" evidence="8">
    <location>
        <begin position="228"/>
        <end position="303"/>
    </location>
</feature>
<feature type="compositionally biased region" description="Basic residues" evidence="7">
    <location>
        <begin position="309"/>
        <end position="318"/>
    </location>
</feature>
<accession>A0A2G9GX59</accession>
<evidence type="ECO:0000256" key="5">
    <source>
        <dbReference type="ARBA" id="ARBA00023212"/>
    </source>
</evidence>
<feature type="compositionally biased region" description="Basic and acidic residues" evidence="7">
    <location>
        <begin position="403"/>
        <end position="416"/>
    </location>
</feature>
<dbReference type="InterPro" id="IPR027329">
    <property type="entry name" value="TPX2_C"/>
</dbReference>
<evidence type="ECO:0000256" key="4">
    <source>
        <dbReference type="ARBA" id="ARBA00022701"/>
    </source>
</evidence>
<dbReference type="Proteomes" id="UP000231279">
    <property type="component" value="Unassembled WGS sequence"/>
</dbReference>
<evidence type="ECO:0000259" key="8">
    <source>
        <dbReference type="Pfam" id="PF06886"/>
    </source>
</evidence>
<dbReference type="OrthoDB" id="1939285at2759"/>
<feature type="coiled-coil region" evidence="6">
    <location>
        <begin position="243"/>
        <end position="273"/>
    </location>
</feature>
<dbReference type="GO" id="GO:0005874">
    <property type="term" value="C:microtubule"/>
    <property type="evidence" value="ECO:0007669"/>
    <property type="project" value="UniProtKB-KW"/>
</dbReference>
<evidence type="ECO:0000256" key="2">
    <source>
        <dbReference type="ARBA" id="ARBA00005885"/>
    </source>
</evidence>
<dbReference type="PANTHER" id="PTHR31358">
    <property type="entry name" value="PROTEIN WVD2-LIKE 4"/>
    <property type="match status" value="1"/>
</dbReference>
<keyword evidence="4" id="KW-0493">Microtubule</keyword>
<evidence type="ECO:0000313" key="10">
    <source>
        <dbReference type="Proteomes" id="UP000231279"/>
    </source>
</evidence>
<keyword evidence="5" id="KW-0206">Cytoskeleton</keyword>
<keyword evidence="10" id="KW-1185">Reference proteome</keyword>
<feature type="compositionally biased region" description="Basic residues" evidence="7">
    <location>
        <begin position="356"/>
        <end position="365"/>
    </location>
</feature>
<keyword evidence="6" id="KW-0175">Coiled coil</keyword>
<comment type="caution">
    <text evidence="9">The sequence shown here is derived from an EMBL/GenBank/DDBJ whole genome shotgun (WGS) entry which is preliminary data.</text>
</comment>